<keyword evidence="3" id="KW-1185">Reference proteome</keyword>
<accession>A0AAW1U0K1</accession>
<feature type="region of interest" description="Disordered" evidence="1">
    <location>
        <begin position="98"/>
        <end position="134"/>
    </location>
</feature>
<comment type="caution">
    <text evidence="2">The sequence shown here is derived from an EMBL/GenBank/DDBJ whole genome shotgun (WGS) entry which is preliminary data.</text>
</comment>
<evidence type="ECO:0000256" key="1">
    <source>
        <dbReference type="SAM" id="MobiDB-lite"/>
    </source>
</evidence>
<reference evidence="2 3" key="1">
    <citation type="submission" date="2023-03" db="EMBL/GenBank/DDBJ databases">
        <title>Genome insight into feeding habits of ladybird beetles.</title>
        <authorList>
            <person name="Li H.-S."/>
            <person name="Huang Y.-H."/>
            <person name="Pang H."/>
        </authorList>
    </citation>
    <scope>NUCLEOTIDE SEQUENCE [LARGE SCALE GENOMIC DNA]</scope>
    <source>
        <strain evidence="2">SYSU_2023b</strain>
        <tissue evidence="2">Whole body</tissue>
    </source>
</reference>
<protein>
    <submittedName>
        <fullName evidence="2">Uncharacterized protein</fullName>
    </submittedName>
</protein>
<dbReference type="Proteomes" id="UP001431783">
    <property type="component" value="Unassembled WGS sequence"/>
</dbReference>
<sequence>MEEDKLKCIFCKKAHDKIKLFNEDTFKKCEIVLKQRIIHNLKFGDVLLPDVLFDNGFHRKCYKHFTALPKKCYSAVQDKQKNATEQNLSNIVESTSFASTSSIPSNPTSNNDPCPASTSSQQNNSTVSDSDVQM</sequence>
<organism evidence="2 3">
    <name type="scientific">Henosepilachna vigintioctopunctata</name>
    <dbReference type="NCBI Taxonomy" id="420089"/>
    <lineage>
        <taxon>Eukaryota</taxon>
        <taxon>Metazoa</taxon>
        <taxon>Ecdysozoa</taxon>
        <taxon>Arthropoda</taxon>
        <taxon>Hexapoda</taxon>
        <taxon>Insecta</taxon>
        <taxon>Pterygota</taxon>
        <taxon>Neoptera</taxon>
        <taxon>Endopterygota</taxon>
        <taxon>Coleoptera</taxon>
        <taxon>Polyphaga</taxon>
        <taxon>Cucujiformia</taxon>
        <taxon>Coccinelloidea</taxon>
        <taxon>Coccinellidae</taxon>
        <taxon>Epilachninae</taxon>
        <taxon>Epilachnini</taxon>
        <taxon>Henosepilachna</taxon>
    </lineage>
</organism>
<dbReference type="AlphaFoldDB" id="A0AAW1U0K1"/>
<proteinExistence type="predicted"/>
<gene>
    <name evidence="2" type="ORF">WA026_022908</name>
</gene>
<evidence type="ECO:0000313" key="2">
    <source>
        <dbReference type="EMBL" id="KAK9873496.1"/>
    </source>
</evidence>
<evidence type="ECO:0000313" key="3">
    <source>
        <dbReference type="Proteomes" id="UP001431783"/>
    </source>
</evidence>
<dbReference type="EMBL" id="JARQZJ010000021">
    <property type="protein sequence ID" value="KAK9873496.1"/>
    <property type="molecule type" value="Genomic_DNA"/>
</dbReference>
<name>A0AAW1U0K1_9CUCU</name>